<gene>
    <name evidence="1" type="ORF">VspSw1_39</name>
</gene>
<dbReference type="Proteomes" id="UP000290327">
    <property type="component" value="Segment"/>
</dbReference>
<reference evidence="1 2" key="1">
    <citation type="submission" date="2018-09" db="EMBL/GenBank/DDBJ databases">
        <title>Characterization and complete genomic analysis of VspSw_1.</title>
        <authorList>
            <person name="Chen L."/>
        </authorList>
    </citation>
    <scope>NUCLEOTIDE SEQUENCE [LARGE SCALE GENOMIC DNA]</scope>
</reference>
<evidence type="ECO:0000313" key="2">
    <source>
        <dbReference type="Proteomes" id="UP000290327"/>
    </source>
</evidence>
<accession>A0A411BKN1</accession>
<keyword evidence="2" id="KW-1185">Reference proteome</keyword>
<proteinExistence type="predicted"/>
<dbReference type="EMBL" id="MH925094">
    <property type="protein sequence ID" value="QAY02112.1"/>
    <property type="molecule type" value="Genomic_DNA"/>
</dbReference>
<protein>
    <submittedName>
        <fullName evidence="1">Uncharacterized protein</fullName>
    </submittedName>
</protein>
<evidence type="ECO:0000313" key="1">
    <source>
        <dbReference type="EMBL" id="QAY02112.1"/>
    </source>
</evidence>
<organism evidence="1 2">
    <name type="scientific">Vibrio phage VspSw_1</name>
    <dbReference type="NCBI Taxonomy" id="2484249"/>
    <lineage>
        <taxon>Viruses</taxon>
        <taxon>Duplodnaviria</taxon>
        <taxon>Heunggongvirae</taxon>
        <taxon>Uroviricota</taxon>
        <taxon>Caudoviricetes</taxon>
        <taxon>Demerecviridae</taxon>
        <taxon>Pogseptimavirus</taxon>
        <taxon>Pogseptimavirus VspSw1</taxon>
    </lineage>
</organism>
<name>A0A411BKN1_9CAUD</name>
<sequence length="253" mass="28507">MSGCTLKKIKAELLYRYPDLVTRTGQFTRSPSKKDALRQAIKEIFPEVCPGVELTGEYSSIKTPLQVRCVSCGLGWRTFLDRKITCPSCGTCRKLTTEVVRNRLRSSNIRLLTPIQGAKDRGVFACLQCNNVWKTQVSSITNNNTGCPSCSRVSNYLYMWTSTCGVLKVGITTRSNFLSRVSSVLRKHELELDDLIHFYLPQGATGTEALLLSELRKDYVPYTRSTQDGHTEMFECPETLSQVVAKYIKNYSC</sequence>